<feature type="repeat" description="PPR" evidence="2">
    <location>
        <begin position="73"/>
        <end position="107"/>
    </location>
</feature>
<organism evidence="3 4">
    <name type="scientific">Nepenthes gracilis</name>
    <name type="common">Slender pitcher plant</name>
    <dbReference type="NCBI Taxonomy" id="150966"/>
    <lineage>
        <taxon>Eukaryota</taxon>
        <taxon>Viridiplantae</taxon>
        <taxon>Streptophyta</taxon>
        <taxon>Embryophyta</taxon>
        <taxon>Tracheophyta</taxon>
        <taxon>Spermatophyta</taxon>
        <taxon>Magnoliopsida</taxon>
        <taxon>eudicotyledons</taxon>
        <taxon>Gunneridae</taxon>
        <taxon>Pentapetalae</taxon>
        <taxon>Caryophyllales</taxon>
        <taxon>Nepenthaceae</taxon>
        <taxon>Nepenthes</taxon>
    </lineage>
</organism>
<keyword evidence="1" id="KW-0677">Repeat</keyword>
<gene>
    <name evidence="3" type="ORF">Nepgr_007571</name>
</gene>
<dbReference type="FunFam" id="1.25.40.10:FF:000184">
    <property type="entry name" value="Pentatricopeptide repeat-containing protein, chloroplastic"/>
    <property type="match status" value="1"/>
</dbReference>
<evidence type="ECO:0000313" key="3">
    <source>
        <dbReference type="EMBL" id="GMH05731.1"/>
    </source>
</evidence>
<dbReference type="PANTHER" id="PTHR47926">
    <property type="entry name" value="PENTATRICOPEPTIDE REPEAT-CONTAINING PROTEIN"/>
    <property type="match status" value="1"/>
</dbReference>
<evidence type="ECO:0000313" key="4">
    <source>
        <dbReference type="Proteomes" id="UP001279734"/>
    </source>
</evidence>
<evidence type="ECO:0008006" key="5">
    <source>
        <dbReference type="Google" id="ProtNLM"/>
    </source>
</evidence>
<dbReference type="GO" id="GO:0009451">
    <property type="term" value="P:RNA modification"/>
    <property type="evidence" value="ECO:0007669"/>
    <property type="project" value="InterPro"/>
</dbReference>
<dbReference type="AlphaFoldDB" id="A0AAD3XIM8"/>
<dbReference type="PANTHER" id="PTHR47926:SF453">
    <property type="entry name" value="PENTATRICOPEPTIDE REPEAT (PPR) SUPERFAMILY PROTEIN"/>
    <property type="match status" value="1"/>
</dbReference>
<reference evidence="3" key="1">
    <citation type="submission" date="2023-05" db="EMBL/GenBank/DDBJ databases">
        <title>Nepenthes gracilis genome sequencing.</title>
        <authorList>
            <person name="Fukushima K."/>
        </authorList>
    </citation>
    <scope>NUCLEOTIDE SEQUENCE</scope>
    <source>
        <strain evidence="3">SING2019-196</strain>
    </source>
</reference>
<dbReference type="GO" id="GO:0003723">
    <property type="term" value="F:RNA binding"/>
    <property type="evidence" value="ECO:0007669"/>
    <property type="project" value="InterPro"/>
</dbReference>
<keyword evidence="4" id="KW-1185">Reference proteome</keyword>
<accession>A0AAD3XIM8</accession>
<dbReference type="Gene3D" id="1.25.40.10">
    <property type="entry name" value="Tetratricopeptide repeat domain"/>
    <property type="match status" value="3"/>
</dbReference>
<sequence>MVAVCYHLSLNKWVQSLLEKCSAFNHLKQLQAFLITLGHGQTQFFAFKLIRCAVSLANLEYARFIFNHLSSPNVYLYSAMITAYASHSDHRSVLWLYRNLFRQGCFLPNEYVYPHVLKSSLEVFDSNGTESVHTQIMKSGFGLNAVVQTALIDSYSRFSSGIWTARQIFEEMLNKNVVSWTAMISGYSRYGEMGNAILLFEEMPLRDVPSWNAIIAGCVQNGMFMEAIFFFRKMLNLTVTQHWHNLPNEVTSVCALSACGHTGMLQLGKWIHVYILKNSFGPCSFISNALVDMYGKCGNLRAAKNVFDKMRERGLTSWNSMINSYALHGQCWRAVDIFEKMIQSEEDVKPDEITFVSLLNACTHGGLVEKGYFYFDLMSKVYGIEPHMEHYGCLIDLLGRAGWFGEAMEVISKMKIEPDEVIWGSLLNGCKIHGNTDLAEFVIRKLIEIDPNNGGYIIMLANLYVKLARWDEVVDVRKMLKESNAQKIPGCSWIEVDSQVHQFHSACNKHPKTEEIYAILESLGNLADVLPNKKPLDLVHKDDYSTGSSNGS</sequence>
<evidence type="ECO:0000256" key="2">
    <source>
        <dbReference type="PROSITE-ProRule" id="PRU00708"/>
    </source>
</evidence>
<dbReference type="Proteomes" id="UP001279734">
    <property type="component" value="Unassembled WGS sequence"/>
</dbReference>
<name>A0AAD3XIM8_NEPGR</name>
<protein>
    <recommendedName>
        <fullName evidence="5">Pentatricopeptide repeat-containing protein</fullName>
    </recommendedName>
</protein>
<feature type="repeat" description="PPR" evidence="2">
    <location>
        <begin position="176"/>
        <end position="210"/>
    </location>
</feature>
<evidence type="ECO:0000256" key="1">
    <source>
        <dbReference type="ARBA" id="ARBA00022737"/>
    </source>
</evidence>
<dbReference type="Pfam" id="PF01535">
    <property type="entry name" value="PPR"/>
    <property type="match status" value="7"/>
</dbReference>
<proteinExistence type="predicted"/>
<dbReference type="InterPro" id="IPR046960">
    <property type="entry name" value="PPR_At4g14850-like_plant"/>
</dbReference>
<dbReference type="PROSITE" id="PS51375">
    <property type="entry name" value="PPR"/>
    <property type="match status" value="3"/>
</dbReference>
<dbReference type="InterPro" id="IPR011990">
    <property type="entry name" value="TPR-like_helical_dom_sf"/>
</dbReference>
<dbReference type="SUPFAM" id="SSF48452">
    <property type="entry name" value="TPR-like"/>
    <property type="match status" value="1"/>
</dbReference>
<feature type="repeat" description="PPR" evidence="2">
    <location>
        <begin position="283"/>
        <end position="317"/>
    </location>
</feature>
<dbReference type="InterPro" id="IPR046848">
    <property type="entry name" value="E_motif"/>
</dbReference>
<dbReference type="EMBL" id="BSYO01000006">
    <property type="protein sequence ID" value="GMH05731.1"/>
    <property type="molecule type" value="Genomic_DNA"/>
</dbReference>
<comment type="caution">
    <text evidence="3">The sequence shown here is derived from an EMBL/GenBank/DDBJ whole genome shotgun (WGS) entry which is preliminary data.</text>
</comment>
<dbReference type="InterPro" id="IPR002885">
    <property type="entry name" value="PPR_rpt"/>
</dbReference>
<dbReference type="NCBIfam" id="TIGR00756">
    <property type="entry name" value="PPR"/>
    <property type="match status" value="5"/>
</dbReference>
<dbReference type="Pfam" id="PF20431">
    <property type="entry name" value="E_motif"/>
    <property type="match status" value="1"/>
</dbReference>